<evidence type="ECO:0000259" key="4">
    <source>
        <dbReference type="Pfam" id="PF00884"/>
    </source>
</evidence>
<organism evidence="6 7">
    <name type="scientific">Mytilus edulis</name>
    <name type="common">Blue mussel</name>
    <dbReference type="NCBI Taxonomy" id="6550"/>
    <lineage>
        <taxon>Eukaryota</taxon>
        <taxon>Metazoa</taxon>
        <taxon>Spiralia</taxon>
        <taxon>Lophotrochozoa</taxon>
        <taxon>Mollusca</taxon>
        <taxon>Bivalvia</taxon>
        <taxon>Autobranchia</taxon>
        <taxon>Pteriomorphia</taxon>
        <taxon>Mytilida</taxon>
        <taxon>Mytiloidea</taxon>
        <taxon>Mytilidae</taxon>
        <taxon>Mytilinae</taxon>
        <taxon>Mytilus</taxon>
    </lineage>
</organism>
<evidence type="ECO:0000259" key="5">
    <source>
        <dbReference type="Pfam" id="PF16347"/>
    </source>
</evidence>
<dbReference type="EC" id="3.10.1.1" evidence="6"/>
<dbReference type="EMBL" id="CAJPWZ010000213">
    <property type="protein sequence ID" value="CAG2188304.1"/>
    <property type="molecule type" value="Genomic_DNA"/>
</dbReference>
<evidence type="ECO:0000313" key="6">
    <source>
        <dbReference type="EMBL" id="CAG2188304.1"/>
    </source>
</evidence>
<feature type="compositionally biased region" description="Polar residues" evidence="3">
    <location>
        <begin position="314"/>
        <end position="341"/>
    </location>
</feature>
<feature type="compositionally biased region" description="Low complexity" evidence="3">
    <location>
        <begin position="380"/>
        <end position="395"/>
    </location>
</feature>
<keyword evidence="6" id="KW-0378">Hydrolase</keyword>
<accession>A0A8S3PX59</accession>
<evidence type="ECO:0000313" key="7">
    <source>
        <dbReference type="Proteomes" id="UP000683360"/>
    </source>
</evidence>
<feature type="region of interest" description="Disordered" evidence="3">
    <location>
        <begin position="18"/>
        <end position="41"/>
    </location>
</feature>
<evidence type="ECO:0000256" key="1">
    <source>
        <dbReference type="ARBA" id="ARBA00001913"/>
    </source>
</evidence>
<feature type="compositionally biased region" description="Polar residues" evidence="3">
    <location>
        <begin position="465"/>
        <end position="489"/>
    </location>
</feature>
<dbReference type="InterPro" id="IPR000917">
    <property type="entry name" value="Sulfatase_N"/>
</dbReference>
<feature type="region of interest" description="Disordered" evidence="3">
    <location>
        <begin position="299"/>
        <end position="397"/>
    </location>
</feature>
<comment type="caution">
    <text evidence="6">The sequence shown here is derived from an EMBL/GenBank/DDBJ whole genome shotgun (WGS) entry which is preliminary data.</text>
</comment>
<feature type="domain" description="N-sulphoglucosamine sulphohydrolase C-terminal" evidence="5">
    <location>
        <begin position="228"/>
        <end position="284"/>
    </location>
</feature>
<reference evidence="6" key="1">
    <citation type="submission" date="2021-03" db="EMBL/GenBank/DDBJ databases">
        <authorList>
            <person name="Bekaert M."/>
        </authorList>
    </citation>
    <scope>NUCLEOTIDE SEQUENCE</scope>
</reference>
<evidence type="ECO:0000256" key="2">
    <source>
        <dbReference type="ARBA" id="ARBA00008779"/>
    </source>
</evidence>
<keyword evidence="7" id="KW-1185">Reference proteome</keyword>
<dbReference type="AlphaFoldDB" id="A0A8S3PX59"/>
<dbReference type="SUPFAM" id="SSF53649">
    <property type="entry name" value="Alkaline phosphatase-like"/>
    <property type="match status" value="1"/>
</dbReference>
<name>A0A8S3PX59_MYTED</name>
<feature type="domain" description="Sulfatase N-terminal" evidence="4">
    <location>
        <begin position="26"/>
        <end position="139"/>
    </location>
</feature>
<dbReference type="OrthoDB" id="10012954at2759"/>
<feature type="region of interest" description="Disordered" evidence="3">
    <location>
        <begin position="465"/>
        <end position="491"/>
    </location>
</feature>
<comment type="similarity">
    <text evidence="2">Belongs to the sulfatase family.</text>
</comment>
<dbReference type="Pfam" id="PF16347">
    <property type="entry name" value="SGSH_C"/>
    <property type="match status" value="1"/>
</dbReference>
<dbReference type="Gene3D" id="3.40.720.10">
    <property type="entry name" value="Alkaline Phosphatase, subunit A"/>
    <property type="match status" value="1"/>
</dbReference>
<dbReference type="InterPro" id="IPR017850">
    <property type="entry name" value="Alkaline_phosphatase_core_sf"/>
</dbReference>
<dbReference type="GO" id="GO:0006027">
    <property type="term" value="P:glycosaminoglycan catabolic process"/>
    <property type="evidence" value="ECO:0007669"/>
    <property type="project" value="TreeGrafter"/>
</dbReference>
<dbReference type="Proteomes" id="UP000683360">
    <property type="component" value="Unassembled WGS sequence"/>
</dbReference>
<dbReference type="GO" id="GO:0030200">
    <property type="term" value="P:heparan sulfate proteoglycan catabolic process"/>
    <property type="evidence" value="ECO:0007669"/>
    <property type="project" value="TreeGrafter"/>
</dbReference>
<dbReference type="PANTHER" id="PTHR43108">
    <property type="entry name" value="N-ACETYLGLUCOSAMINE-6-SULFATASE FAMILY MEMBER"/>
    <property type="match status" value="1"/>
</dbReference>
<dbReference type="PANTHER" id="PTHR43108:SF6">
    <property type="entry name" value="N-SULPHOGLUCOSAMINE SULPHOHYDROLASE"/>
    <property type="match status" value="1"/>
</dbReference>
<evidence type="ECO:0000256" key="3">
    <source>
        <dbReference type="SAM" id="MobiDB-lite"/>
    </source>
</evidence>
<gene>
    <name evidence="6" type="ORF">MEDL_3729</name>
</gene>
<proteinExistence type="inferred from homology"/>
<protein>
    <submittedName>
        <fullName evidence="6">SGSH</fullName>
        <ecNumber evidence="6">3.10.1.1</ecNumber>
    </submittedName>
</protein>
<sequence length="533" mass="61336">MDTNGPLVGYSGCQSLRTPAAPSSPYGQQYVRRNNEDTDTPAARRDIAAQYTTISRLDQGIGLVLRELEIAGYLDDTLIIYTSDNGIPFPNGRTNLYDSGITEPFLLSSPLHRSTWSMEIQKLVSHVDIVPTVLDWFNIQYPEYKLLHNPVILTGKSLLPLLCNKDRESEEVIFTSHNLHEVTMYYPMRSIRTKHFKLLHNLNYLMPFQIDQDFFISNTFQDLLNRTREGISTHWYKNLKQYYYRSQWEFFDLSTDPQERINQIKNEKYTGIIKYLKEQLHQWQNITSDAWIYQPQGTSVSSRQLPTHPGFNRSPPTIVNQPVNHRATGQQPPQPTVNRSNPLPAHRSTPPVREREPCQQPPPTVNRANQPPYPRVIDNQQHQPPISHPVHIPHINSQVPPTQQFINRAGQHQPNTNQSGFQQPLTNTMGQQGQPPLAIHNQQELYSQQPVQHLHNVTAPVHQTQQPFGNIPSQQGRPQQPSTTQNIVSRINRDNHITRDSYMYLHALPLSICNVMVAMYERHCIPALNHPFV</sequence>
<dbReference type="Pfam" id="PF00884">
    <property type="entry name" value="Sulfatase"/>
    <property type="match status" value="1"/>
</dbReference>
<comment type="cofactor">
    <cofactor evidence="1">
        <name>Ca(2+)</name>
        <dbReference type="ChEBI" id="CHEBI:29108"/>
    </cofactor>
</comment>
<dbReference type="GO" id="GO:0016250">
    <property type="term" value="F:N-sulfoglucosamine sulfohydrolase activity"/>
    <property type="evidence" value="ECO:0007669"/>
    <property type="project" value="UniProtKB-EC"/>
</dbReference>
<dbReference type="InterPro" id="IPR032506">
    <property type="entry name" value="SGSH_C"/>
</dbReference>
<feature type="region of interest" description="Disordered" evidence="3">
    <location>
        <begin position="409"/>
        <end position="435"/>
    </location>
</feature>